<dbReference type="NCBIfam" id="NF040628">
    <property type="entry name" value="GT-D_rel"/>
    <property type="match status" value="1"/>
</dbReference>
<accession>A0ABX0J237</accession>
<keyword evidence="3" id="KW-1185">Reference proteome</keyword>
<evidence type="ECO:0000313" key="2">
    <source>
        <dbReference type="EMBL" id="NHN30197.1"/>
    </source>
</evidence>
<evidence type="ECO:0000259" key="1">
    <source>
        <dbReference type="Pfam" id="PF22882"/>
    </source>
</evidence>
<gene>
    <name evidence="2" type="ORF">G9U52_10165</name>
</gene>
<dbReference type="Pfam" id="PF22882">
    <property type="entry name" value="GT-D-like"/>
    <property type="match status" value="1"/>
</dbReference>
<sequence length="279" mass="32295">MEQDKKWLTTLDVIDEVRKAMEANRPLSVVRVGDGENICLAQYKVWSIRRVLSTRWAKLSRSTNRKGVRLPNVELRDRLIKSIKKADIVGIPYSKDMEILAEHQQHLRRLTDACFQRFDIVPEKLCHTFINRHMVEKQEFWELLNGKRVVIISRWADRFKKLVGTKYRGFDIEVVRTIRIDRYNEIPKVLRQMESVKCDIVFISAGVNAVILAQKLAEKQGRIAIDFGKSAVFMVTGNRKVKPWNPNIAPQDPVLPIAIENQCVLLSATETCEIKEEEA</sequence>
<dbReference type="InterPro" id="IPR055171">
    <property type="entry name" value="GT-D-like"/>
</dbReference>
<proteinExistence type="predicted"/>
<organism evidence="2 3">
    <name type="scientific">Paenibacillus agricola</name>
    <dbReference type="NCBI Taxonomy" id="2716264"/>
    <lineage>
        <taxon>Bacteria</taxon>
        <taxon>Bacillati</taxon>
        <taxon>Bacillota</taxon>
        <taxon>Bacilli</taxon>
        <taxon>Bacillales</taxon>
        <taxon>Paenibacillaceae</taxon>
        <taxon>Paenibacillus</taxon>
    </lineage>
</organism>
<reference evidence="2" key="1">
    <citation type="submission" date="2020-03" db="EMBL/GenBank/DDBJ databases">
        <title>Draft sequencing of Paenibacilllus sp. S3N08.</title>
        <authorList>
            <person name="Kim D.-U."/>
        </authorList>
    </citation>
    <scope>NUCLEOTIDE SEQUENCE</scope>
    <source>
        <strain evidence="2">S3N08</strain>
    </source>
</reference>
<dbReference type="RefSeq" id="WP_166148954.1">
    <property type="nucleotide sequence ID" value="NZ_JAAOIW010000003.1"/>
</dbReference>
<dbReference type="Proteomes" id="UP001165962">
    <property type="component" value="Unassembled WGS sequence"/>
</dbReference>
<protein>
    <recommendedName>
        <fullName evidence="1">GT-D fold-like domain-containing protein</fullName>
    </recommendedName>
</protein>
<dbReference type="InterPro" id="IPR049785">
    <property type="entry name" value="GT-D-like_firm"/>
</dbReference>
<evidence type="ECO:0000313" key="3">
    <source>
        <dbReference type="Proteomes" id="UP001165962"/>
    </source>
</evidence>
<feature type="domain" description="GT-D fold-like" evidence="1">
    <location>
        <begin position="9"/>
        <end position="232"/>
    </location>
</feature>
<name>A0ABX0J237_9BACL</name>
<dbReference type="EMBL" id="JAAOIW010000003">
    <property type="protein sequence ID" value="NHN30197.1"/>
    <property type="molecule type" value="Genomic_DNA"/>
</dbReference>
<comment type="caution">
    <text evidence="2">The sequence shown here is derived from an EMBL/GenBank/DDBJ whole genome shotgun (WGS) entry which is preliminary data.</text>
</comment>